<dbReference type="Proteomes" id="UP000054630">
    <property type="component" value="Unassembled WGS sequence"/>
</dbReference>
<sequence length="133" mass="15330">MRLSSLTNRTSLYIVSLLLSYFDPACLPTPLFLINRTNRSQLLPHQGAQSLMNSHSITLCVKKHVLTLFIEELEFGPQVDTQKMYHAGYVSVFNHIEIKTVALLVPSSALWIKNRYNMMRRRSFSMLPYVLGR</sequence>
<evidence type="ECO:0000313" key="3">
    <source>
        <dbReference type="Proteomes" id="UP000054630"/>
    </source>
</evidence>
<keyword evidence="1" id="KW-0472">Membrane</keyword>
<comment type="caution">
    <text evidence="2">The sequence shown here is derived from an EMBL/GenBank/DDBJ whole genome shotgun (WGS) entry which is preliminary data.</text>
</comment>
<keyword evidence="3" id="KW-1185">Reference proteome</keyword>
<dbReference type="AlphaFoldDB" id="A0A0V0RY71"/>
<organism evidence="2 3">
    <name type="scientific">Trichinella nelsoni</name>
    <dbReference type="NCBI Taxonomy" id="6336"/>
    <lineage>
        <taxon>Eukaryota</taxon>
        <taxon>Metazoa</taxon>
        <taxon>Ecdysozoa</taxon>
        <taxon>Nematoda</taxon>
        <taxon>Enoplea</taxon>
        <taxon>Dorylaimia</taxon>
        <taxon>Trichinellida</taxon>
        <taxon>Trichinellidae</taxon>
        <taxon>Trichinella</taxon>
    </lineage>
</organism>
<feature type="transmembrane region" description="Helical" evidence="1">
    <location>
        <begin position="92"/>
        <end position="112"/>
    </location>
</feature>
<feature type="transmembrane region" description="Helical" evidence="1">
    <location>
        <begin position="12"/>
        <end position="34"/>
    </location>
</feature>
<proteinExistence type="predicted"/>
<accession>A0A0V0RY71</accession>
<protein>
    <submittedName>
        <fullName evidence="2">Uncharacterized protein</fullName>
    </submittedName>
</protein>
<gene>
    <name evidence="2" type="ORF">T07_540</name>
</gene>
<evidence type="ECO:0000313" key="2">
    <source>
        <dbReference type="EMBL" id="KRX19419.1"/>
    </source>
</evidence>
<reference evidence="2 3" key="1">
    <citation type="submission" date="2015-01" db="EMBL/GenBank/DDBJ databases">
        <title>Evolution of Trichinella species and genotypes.</title>
        <authorList>
            <person name="Korhonen P.K."/>
            <person name="Edoardo P."/>
            <person name="Giuseppe L.R."/>
            <person name="Gasser R.B."/>
        </authorList>
    </citation>
    <scope>NUCLEOTIDE SEQUENCE [LARGE SCALE GENOMIC DNA]</scope>
    <source>
        <strain evidence="2">ISS37</strain>
    </source>
</reference>
<keyword evidence="1" id="KW-0812">Transmembrane</keyword>
<evidence type="ECO:0000256" key="1">
    <source>
        <dbReference type="SAM" id="Phobius"/>
    </source>
</evidence>
<dbReference type="EMBL" id="JYDL01000059">
    <property type="protein sequence ID" value="KRX19419.1"/>
    <property type="molecule type" value="Genomic_DNA"/>
</dbReference>
<keyword evidence="1" id="KW-1133">Transmembrane helix</keyword>
<name>A0A0V0RY71_9BILA</name>